<dbReference type="Proteomes" id="UP000274822">
    <property type="component" value="Unassembled WGS sequence"/>
</dbReference>
<proteinExistence type="predicted"/>
<accession>A0A433QNM7</accession>
<keyword evidence="2" id="KW-1185">Reference proteome</keyword>
<dbReference type="AlphaFoldDB" id="A0A433QNM7"/>
<evidence type="ECO:0000313" key="1">
    <source>
        <dbReference type="EMBL" id="RUS31383.1"/>
    </source>
</evidence>
<protein>
    <submittedName>
        <fullName evidence="1">Uncharacterized protein</fullName>
    </submittedName>
</protein>
<dbReference type="EMBL" id="RBNJ01003007">
    <property type="protein sequence ID" value="RUS31383.1"/>
    <property type="molecule type" value="Genomic_DNA"/>
</dbReference>
<name>A0A433QNM7_9FUNG</name>
<organism evidence="1 2">
    <name type="scientific">Jimgerdemannia flammicorona</name>
    <dbReference type="NCBI Taxonomy" id="994334"/>
    <lineage>
        <taxon>Eukaryota</taxon>
        <taxon>Fungi</taxon>
        <taxon>Fungi incertae sedis</taxon>
        <taxon>Mucoromycota</taxon>
        <taxon>Mucoromycotina</taxon>
        <taxon>Endogonomycetes</taxon>
        <taxon>Endogonales</taxon>
        <taxon>Endogonaceae</taxon>
        <taxon>Jimgerdemannia</taxon>
    </lineage>
</organism>
<sequence length="79" mass="8495">MLHLEESRVTEAASGWAVTDLSRAAGFSFVESASVKVVVGAFSVAREVFTCCSWEKLREGWSKVSNRLALIAEAAFGAL</sequence>
<reference evidence="1 2" key="1">
    <citation type="journal article" date="2018" name="New Phytol.">
        <title>Phylogenomics of Endogonaceae and evolution of mycorrhizas within Mucoromycota.</title>
        <authorList>
            <person name="Chang Y."/>
            <person name="Desiro A."/>
            <person name="Na H."/>
            <person name="Sandor L."/>
            <person name="Lipzen A."/>
            <person name="Clum A."/>
            <person name="Barry K."/>
            <person name="Grigoriev I.V."/>
            <person name="Martin F.M."/>
            <person name="Stajich J.E."/>
            <person name="Smith M.E."/>
            <person name="Bonito G."/>
            <person name="Spatafora J.W."/>
        </authorList>
    </citation>
    <scope>NUCLEOTIDE SEQUENCE [LARGE SCALE GENOMIC DNA]</scope>
    <source>
        <strain evidence="1 2">AD002</strain>
    </source>
</reference>
<comment type="caution">
    <text evidence="1">The sequence shown here is derived from an EMBL/GenBank/DDBJ whole genome shotgun (WGS) entry which is preliminary data.</text>
</comment>
<gene>
    <name evidence="1" type="ORF">BC938DRAFT_477914</name>
</gene>
<evidence type="ECO:0000313" key="2">
    <source>
        <dbReference type="Proteomes" id="UP000274822"/>
    </source>
</evidence>